<dbReference type="EMBL" id="MPVP01000074">
    <property type="protein sequence ID" value="OMD33892.1"/>
    <property type="molecule type" value="Genomic_DNA"/>
</dbReference>
<proteinExistence type="predicted"/>
<evidence type="ECO:0000313" key="3">
    <source>
        <dbReference type="Proteomes" id="UP000187158"/>
    </source>
</evidence>
<dbReference type="PANTHER" id="PTHR39173">
    <property type="entry name" value="ACETYLTRANSFERASE"/>
    <property type="match status" value="1"/>
</dbReference>
<dbReference type="Pfam" id="PF13302">
    <property type="entry name" value="Acetyltransf_3"/>
    <property type="match status" value="1"/>
</dbReference>
<dbReference type="CDD" id="cd04301">
    <property type="entry name" value="NAT_SF"/>
    <property type="match status" value="1"/>
</dbReference>
<evidence type="ECO:0000313" key="2">
    <source>
        <dbReference type="EMBL" id="OMD33892.1"/>
    </source>
</evidence>
<comment type="caution">
    <text evidence="2">The sequence shown here is derived from an EMBL/GenBank/DDBJ whole genome shotgun (WGS) entry which is preliminary data.</text>
</comment>
<evidence type="ECO:0000259" key="1">
    <source>
        <dbReference type="PROSITE" id="PS51186"/>
    </source>
</evidence>
<feature type="domain" description="N-acetyltransferase" evidence="1">
    <location>
        <begin position="3"/>
        <end position="166"/>
    </location>
</feature>
<sequence length="166" mass="18504">MLVELKEASVSDGRDIFELIVEIGPGENGFVNNGFDLAYSQFPDFIRDRIALSQGDNLPPQYVAQTNYWLLIDAYPVGVGKLRHSLNDQLRKSGGHIGYSIRPSERGKGYGTIFLAELLNKAADMGIEKVMLTCEPDNISSRKVIEANKGILHGIENEKCNYWITL</sequence>
<dbReference type="Gene3D" id="3.40.630.30">
    <property type="match status" value="1"/>
</dbReference>
<accession>A0ABX3GP68</accession>
<name>A0ABX3GP68_9BACL</name>
<keyword evidence="3" id="KW-1185">Reference proteome</keyword>
<reference evidence="2 3" key="1">
    <citation type="submission" date="2016-11" db="EMBL/GenBank/DDBJ databases">
        <title>Paenibacillus species isolates.</title>
        <authorList>
            <person name="Beno S.M."/>
        </authorList>
    </citation>
    <scope>NUCLEOTIDE SEQUENCE [LARGE SCALE GENOMIC DNA]</scope>
    <source>
        <strain evidence="2 3">FSL H7-0433</strain>
    </source>
</reference>
<dbReference type="InterPro" id="IPR000182">
    <property type="entry name" value="GNAT_dom"/>
</dbReference>
<dbReference type="SUPFAM" id="SSF55729">
    <property type="entry name" value="Acyl-CoA N-acyltransferases (Nat)"/>
    <property type="match status" value="1"/>
</dbReference>
<gene>
    <name evidence="2" type="ORF">BSO21_13665</name>
</gene>
<dbReference type="PROSITE" id="PS51186">
    <property type="entry name" value="GNAT"/>
    <property type="match status" value="1"/>
</dbReference>
<dbReference type="RefSeq" id="WP_076218905.1">
    <property type="nucleotide sequence ID" value="NZ_MPVP01000074.1"/>
</dbReference>
<protein>
    <submittedName>
        <fullName evidence="2">GNAT family N-acetyltransferase</fullName>
    </submittedName>
</protein>
<dbReference type="InterPro" id="IPR016181">
    <property type="entry name" value="Acyl_CoA_acyltransferase"/>
</dbReference>
<organism evidence="2 3">
    <name type="scientific">Paenibacillus odorifer</name>
    <dbReference type="NCBI Taxonomy" id="189426"/>
    <lineage>
        <taxon>Bacteria</taxon>
        <taxon>Bacillati</taxon>
        <taxon>Bacillota</taxon>
        <taxon>Bacilli</taxon>
        <taxon>Bacillales</taxon>
        <taxon>Paenibacillaceae</taxon>
        <taxon>Paenibacillus</taxon>
    </lineage>
</organism>
<dbReference type="PANTHER" id="PTHR39173:SF1">
    <property type="entry name" value="ACETYLTRANSFERASE"/>
    <property type="match status" value="1"/>
</dbReference>
<dbReference type="Proteomes" id="UP000187158">
    <property type="component" value="Unassembled WGS sequence"/>
</dbReference>